<feature type="transmembrane region" description="Helical" evidence="8">
    <location>
        <begin position="6"/>
        <end position="26"/>
    </location>
</feature>
<reference evidence="10" key="1">
    <citation type="journal article" date="2019" name="Int. J. Syst. Evol. Microbiol.">
        <title>The Global Catalogue of Microorganisms (GCM) 10K type strain sequencing project: providing services to taxonomists for standard genome sequencing and annotation.</title>
        <authorList>
            <consortium name="The Broad Institute Genomics Platform"/>
            <consortium name="The Broad Institute Genome Sequencing Center for Infectious Disease"/>
            <person name="Wu L."/>
            <person name="Ma J."/>
        </authorList>
    </citation>
    <scope>NUCLEOTIDE SEQUENCE [LARGE SCALE GENOMIC DNA]</scope>
    <source>
        <strain evidence="10">YIM 94188</strain>
    </source>
</reference>
<comment type="caution">
    <text evidence="9">The sequence shown here is derived from an EMBL/GenBank/DDBJ whole genome shotgun (WGS) entry which is preliminary data.</text>
</comment>
<keyword evidence="4 8" id="KW-1133">Transmembrane helix</keyword>
<dbReference type="PANTHER" id="PTHR35529">
    <property type="entry name" value="MANGANESE EFFLUX PUMP MNTP-RELATED"/>
    <property type="match status" value="1"/>
</dbReference>
<keyword evidence="6 8" id="KW-0472">Membrane</keyword>
<feature type="transmembrane region" description="Helical" evidence="8">
    <location>
        <begin position="107"/>
        <end position="126"/>
    </location>
</feature>
<keyword evidence="5 8" id="KW-0406">Ion transport</keyword>
<accession>A0ABW0ZK31</accession>
<dbReference type="Proteomes" id="UP001596072">
    <property type="component" value="Unassembled WGS sequence"/>
</dbReference>
<feature type="transmembrane region" description="Helical" evidence="8">
    <location>
        <begin position="159"/>
        <end position="180"/>
    </location>
</feature>
<dbReference type="RefSeq" id="WP_206056175.1">
    <property type="nucleotide sequence ID" value="NZ_JBHSNS010000009.1"/>
</dbReference>
<dbReference type="InterPro" id="IPR003810">
    <property type="entry name" value="Mntp/YtaF"/>
</dbReference>
<evidence type="ECO:0000256" key="8">
    <source>
        <dbReference type="HAMAP-Rule" id="MF_01521"/>
    </source>
</evidence>
<sequence length="181" mass="18927">MTTFDLVVLAFALAMDAVAVSLAEGLQLRRPSWRDALLIAGMFGIFQALMPVLGWVLAFWFADAVSTATPWIACGLLSLIGAKMLWESFHHDDGHAAAVVTIRSVTPLAVATSIDAAAVGVTFGVLEVDVAPAVVLIGVVTLVLSLGAVFLGARAGRHLGRWATLVGGVILILIGLRILLS</sequence>
<dbReference type="InterPro" id="IPR022929">
    <property type="entry name" value="Put_MntP"/>
</dbReference>
<evidence type="ECO:0000256" key="1">
    <source>
        <dbReference type="ARBA" id="ARBA00022448"/>
    </source>
</evidence>
<evidence type="ECO:0000256" key="5">
    <source>
        <dbReference type="ARBA" id="ARBA00023065"/>
    </source>
</evidence>
<dbReference type="Pfam" id="PF02659">
    <property type="entry name" value="Mntp"/>
    <property type="match status" value="1"/>
</dbReference>
<keyword evidence="2 8" id="KW-1003">Cell membrane</keyword>
<feature type="transmembrane region" description="Helical" evidence="8">
    <location>
        <begin position="68"/>
        <end position="86"/>
    </location>
</feature>
<feature type="transmembrane region" description="Helical" evidence="8">
    <location>
        <begin position="38"/>
        <end position="62"/>
    </location>
</feature>
<keyword evidence="10" id="KW-1185">Reference proteome</keyword>
<proteinExistence type="inferred from homology"/>
<gene>
    <name evidence="8" type="primary">mntP</name>
    <name evidence="9" type="ORF">ACFPQB_16755</name>
</gene>
<evidence type="ECO:0000256" key="7">
    <source>
        <dbReference type="ARBA" id="ARBA00023211"/>
    </source>
</evidence>
<dbReference type="HAMAP" id="MF_01521">
    <property type="entry name" value="MntP_pump"/>
    <property type="match status" value="1"/>
</dbReference>
<keyword evidence="3 8" id="KW-0812">Transmembrane</keyword>
<evidence type="ECO:0000256" key="3">
    <source>
        <dbReference type="ARBA" id="ARBA00022692"/>
    </source>
</evidence>
<dbReference type="EMBL" id="JBHSNS010000009">
    <property type="protein sequence ID" value="MFC5730573.1"/>
    <property type="molecule type" value="Genomic_DNA"/>
</dbReference>
<protein>
    <recommendedName>
        <fullName evidence="8">Putative manganese efflux pump MntP</fullName>
    </recommendedName>
</protein>
<organism evidence="9 10">
    <name type="scientific">Nocardioides vastitatis</name>
    <dbReference type="NCBI Taxonomy" id="2568655"/>
    <lineage>
        <taxon>Bacteria</taxon>
        <taxon>Bacillati</taxon>
        <taxon>Actinomycetota</taxon>
        <taxon>Actinomycetes</taxon>
        <taxon>Propionibacteriales</taxon>
        <taxon>Nocardioidaceae</taxon>
        <taxon>Nocardioides</taxon>
    </lineage>
</organism>
<evidence type="ECO:0000256" key="2">
    <source>
        <dbReference type="ARBA" id="ARBA00022475"/>
    </source>
</evidence>
<comment type="function">
    <text evidence="8">Probably functions as a manganese efflux pump.</text>
</comment>
<comment type="similarity">
    <text evidence="8">Belongs to the MntP (TC 9.B.29) family.</text>
</comment>
<evidence type="ECO:0000256" key="4">
    <source>
        <dbReference type="ARBA" id="ARBA00022989"/>
    </source>
</evidence>
<dbReference type="PANTHER" id="PTHR35529:SF1">
    <property type="entry name" value="MANGANESE EFFLUX PUMP MNTP-RELATED"/>
    <property type="match status" value="1"/>
</dbReference>
<evidence type="ECO:0000313" key="9">
    <source>
        <dbReference type="EMBL" id="MFC5730573.1"/>
    </source>
</evidence>
<evidence type="ECO:0000256" key="6">
    <source>
        <dbReference type="ARBA" id="ARBA00023136"/>
    </source>
</evidence>
<evidence type="ECO:0000313" key="10">
    <source>
        <dbReference type="Proteomes" id="UP001596072"/>
    </source>
</evidence>
<keyword evidence="1 8" id="KW-0813">Transport</keyword>
<keyword evidence="7 8" id="KW-0464">Manganese</keyword>
<name>A0ABW0ZK31_9ACTN</name>
<feature type="transmembrane region" description="Helical" evidence="8">
    <location>
        <begin position="132"/>
        <end position="152"/>
    </location>
</feature>
<comment type="subcellular location">
    <subcellularLocation>
        <location evidence="8">Cell membrane</location>
        <topology evidence="8">Multi-pass membrane protein</topology>
    </subcellularLocation>
</comment>